<reference evidence="4" key="2">
    <citation type="submission" date="2019-10" db="EMBL/GenBank/DDBJ databases">
        <title>A de novo genome assembly of a pear dwarfing rootstock.</title>
        <authorList>
            <person name="Wang F."/>
            <person name="Wang J."/>
            <person name="Li S."/>
            <person name="Zhang Y."/>
            <person name="Fang M."/>
            <person name="Ma L."/>
            <person name="Zhao Y."/>
            <person name="Jiang S."/>
        </authorList>
    </citation>
    <scope>NUCLEOTIDE SEQUENCE [LARGE SCALE GENOMIC DNA]</scope>
</reference>
<sequence length="306" mass="34254">MEGLIPFVYKAIVEYKNGRQGGGHHVLNSWLCESPSASYIRLPSGDADRFESSDFQLFSGTSSASSAAQMISSGVQSPFRHRVATLAVEVTVVPPSRLTALIGQALKWQYQDDGHVTIEEQVETVVNILAHHIKSRSMQVRFIRSGETINCYVRRVLRALLSLQDVLFAKPTLIPEDCMESRWKCFKEGSTIDSRVLGEAVTRANGLKVLTDKIDKYLDVVLTILEDMVADDVRCETGSFKAGTFVMVASKMREQMPGINIGLKHIQNKLKRLKEKYSFAYDMMNTSTFGWDGEKKCVVMDSDEIL</sequence>
<evidence type="ECO:0000259" key="2">
    <source>
        <dbReference type="Pfam" id="PF26138"/>
    </source>
</evidence>
<dbReference type="EMBL" id="SMOL01000143">
    <property type="protein sequence ID" value="KAB2630619.1"/>
    <property type="molecule type" value="Genomic_DNA"/>
</dbReference>
<dbReference type="PANTHER" id="PTHR34670">
    <property type="entry name" value="EXPRESSED PROTEIN"/>
    <property type="match status" value="1"/>
</dbReference>
<comment type="caution">
    <text evidence="3">The sequence shown here is derived from an EMBL/GenBank/DDBJ whole genome shotgun (WGS) entry which is preliminary data.</text>
</comment>
<dbReference type="InterPro" id="IPR024752">
    <property type="entry name" value="Myb/SANT-like_dom"/>
</dbReference>
<dbReference type="InterPro" id="IPR058353">
    <property type="entry name" value="DUF8040"/>
</dbReference>
<dbReference type="OrthoDB" id="1699974at2759"/>
<dbReference type="Pfam" id="PF26138">
    <property type="entry name" value="DUF8040"/>
    <property type="match status" value="1"/>
</dbReference>
<protein>
    <submittedName>
        <fullName evidence="3">Uncharacterized protein</fullName>
    </submittedName>
</protein>
<reference evidence="3 4" key="1">
    <citation type="submission" date="2019-09" db="EMBL/GenBank/DDBJ databases">
        <authorList>
            <person name="Ou C."/>
        </authorList>
    </citation>
    <scope>NUCLEOTIDE SEQUENCE [LARGE SCALE GENOMIC DNA]</scope>
    <source>
        <strain evidence="3">S2</strain>
        <tissue evidence="3">Leaf</tissue>
    </source>
</reference>
<keyword evidence="4" id="KW-1185">Reference proteome</keyword>
<organism evidence="3 4">
    <name type="scientific">Pyrus ussuriensis x Pyrus communis</name>
    <dbReference type="NCBI Taxonomy" id="2448454"/>
    <lineage>
        <taxon>Eukaryota</taxon>
        <taxon>Viridiplantae</taxon>
        <taxon>Streptophyta</taxon>
        <taxon>Embryophyta</taxon>
        <taxon>Tracheophyta</taxon>
        <taxon>Spermatophyta</taxon>
        <taxon>Magnoliopsida</taxon>
        <taxon>eudicotyledons</taxon>
        <taxon>Gunneridae</taxon>
        <taxon>Pentapetalae</taxon>
        <taxon>rosids</taxon>
        <taxon>fabids</taxon>
        <taxon>Rosales</taxon>
        <taxon>Rosaceae</taxon>
        <taxon>Amygdaloideae</taxon>
        <taxon>Maleae</taxon>
        <taxon>Pyrus</taxon>
    </lineage>
</organism>
<evidence type="ECO:0000313" key="4">
    <source>
        <dbReference type="Proteomes" id="UP000327157"/>
    </source>
</evidence>
<dbReference type="PANTHER" id="PTHR34670:SF8">
    <property type="entry name" value="EXPRESSED PROTEIN"/>
    <property type="match status" value="1"/>
</dbReference>
<reference evidence="3 4" key="3">
    <citation type="submission" date="2019-11" db="EMBL/GenBank/DDBJ databases">
        <title>A de novo genome assembly of a pear dwarfing rootstock.</title>
        <authorList>
            <person name="Wang F."/>
            <person name="Wang J."/>
            <person name="Li S."/>
            <person name="Zhang Y."/>
            <person name="Fang M."/>
            <person name="Ma L."/>
            <person name="Zhao Y."/>
            <person name="Jiang S."/>
        </authorList>
    </citation>
    <scope>NUCLEOTIDE SEQUENCE [LARGE SCALE GENOMIC DNA]</scope>
    <source>
        <strain evidence="3">S2</strain>
        <tissue evidence="3">Leaf</tissue>
    </source>
</reference>
<dbReference type="AlphaFoldDB" id="A0A5N5HS78"/>
<feature type="domain" description="DUF8040" evidence="2">
    <location>
        <begin position="110"/>
        <end position="161"/>
    </location>
</feature>
<dbReference type="Proteomes" id="UP000327157">
    <property type="component" value="Chromosome 12"/>
</dbReference>
<proteinExistence type="predicted"/>
<feature type="domain" description="Myb/SANT-like" evidence="1">
    <location>
        <begin position="217"/>
        <end position="301"/>
    </location>
</feature>
<evidence type="ECO:0000259" key="1">
    <source>
        <dbReference type="Pfam" id="PF12776"/>
    </source>
</evidence>
<dbReference type="Pfam" id="PF12776">
    <property type="entry name" value="Myb_DNA-bind_3"/>
    <property type="match status" value="1"/>
</dbReference>
<gene>
    <name evidence="3" type="ORF">D8674_008138</name>
</gene>
<evidence type="ECO:0000313" key="3">
    <source>
        <dbReference type="EMBL" id="KAB2630619.1"/>
    </source>
</evidence>
<name>A0A5N5HS78_9ROSA</name>
<accession>A0A5N5HS78</accession>